<name>A0ABU0XCM0_9MICO</name>
<dbReference type="Gene3D" id="2.60.120.260">
    <property type="entry name" value="Galactose-binding domain-like"/>
    <property type="match status" value="1"/>
</dbReference>
<dbReference type="SMART" id="SM00060">
    <property type="entry name" value="FN3"/>
    <property type="match status" value="3"/>
</dbReference>
<organism evidence="6 7">
    <name type="scientific">Microbacterium capsulatum</name>
    <dbReference type="NCBI Taxonomy" id="3041921"/>
    <lineage>
        <taxon>Bacteria</taxon>
        <taxon>Bacillati</taxon>
        <taxon>Actinomycetota</taxon>
        <taxon>Actinomycetes</taxon>
        <taxon>Micrococcales</taxon>
        <taxon>Microbacteriaceae</taxon>
        <taxon>Microbacterium</taxon>
    </lineage>
</organism>
<dbReference type="InterPro" id="IPR037293">
    <property type="entry name" value="Gal_Oxidase_central_sf"/>
</dbReference>
<dbReference type="InterPro" id="IPR013783">
    <property type="entry name" value="Ig-like_fold"/>
</dbReference>
<evidence type="ECO:0000313" key="7">
    <source>
        <dbReference type="Proteomes" id="UP001230289"/>
    </source>
</evidence>
<dbReference type="InterPro" id="IPR011043">
    <property type="entry name" value="Gal_Oxase/kelch_b-propeller"/>
</dbReference>
<dbReference type="PANTHER" id="PTHR32208">
    <property type="entry name" value="SECRETED PROTEIN-RELATED"/>
    <property type="match status" value="1"/>
</dbReference>
<dbReference type="PROSITE" id="PS51318">
    <property type="entry name" value="TAT"/>
    <property type="match status" value="1"/>
</dbReference>
<dbReference type="Pfam" id="PF00041">
    <property type="entry name" value="fn3"/>
    <property type="match status" value="3"/>
</dbReference>
<dbReference type="PANTHER" id="PTHR32208:SF21">
    <property type="entry name" value="LOW QUALITY PROTEIN: ALDEHYDE OXIDASE GLOX-LIKE"/>
    <property type="match status" value="1"/>
</dbReference>
<dbReference type="SMART" id="SM00612">
    <property type="entry name" value="Kelch"/>
    <property type="match status" value="3"/>
</dbReference>
<evidence type="ECO:0000256" key="4">
    <source>
        <dbReference type="SAM" id="MobiDB-lite"/>
    </source>
</evidence>
<protein>
    <submittedName>
        <fullName evidence="6">Fibronectin type III domain-containing protein</fullName>
    </submittedName>
</protein>
<sequence length="1396" mass="139458">MARSNFGDLGDSSRTRRRVVLLAVTALVGVALLPAAAPPAGAADAASRSVPAAATASVVQNGGFESGISLWTAAGTPPGAASTTTVHSGTGSALLGTVSGTEPNGSGSLSQQVTVPTGTSTLSFWYWPATTDALCSGSACQYDWQEAQIRSTTGTVLASVLKSNSNTRAWTQVTFDTSAYAGQNVVLWFDVQQDGSNPPDDTWMYLDDVSLTGTQPTAPAAPTGVTAVGGNTQATVSWTAPSSGGDPITSYTVTPYIGTTAQPSTTVTGAPPVTTATVTGLTNGTAYTFTVKATNSIGTSAESAHSNAVTPSTAPAIAFVQQVTGHGSGSTRAVTPTAAITTGDRMIVEVGIWAAAHPTISSVTDSAGNTYTAVVRFTAADGTEETVWTAPITAGGGTKPTITATGTAGGDIGVAALEYAGLSTGAGAVDVAKTATGTTTGAATESSGATAATTTAGLALGFYADSGFGTTPTPSSGFTGRASITGASDMDLLVEDQTAATGATPNAGAATGANTIWLMATVVFTAAGGTAPTVPAAPSGVTATAGNGLATVSWTAPDSGGSAITGYTVTPYIGTSAQATKTVTGTPPAATATVTGLTNGTAYTFTVKATNAVGTGPASAQSAAVTPTVTAQGQWGALQTWPLVAIHNIQLNNGKYLLFDGWQNPTPTMVWDPTTNTFTTVNAPASIFCSGNTHMSDGRIFIAGGHGTTEIGIPTTSIFDPATGAWSKVADMNMSRWYPTVLLLPDGRHLALSGNSTDANHWADTPEVYDPTTNTWTLLTGVNTSQIHEEEYPFSYVMPSGKVFAMGPSEDVSYVLDVNAKTWTPVGASDVVNGSPVMYRPGKLLYSGGAASVTSVANASALTSVIDLNAATPTWRQTAPMNTARVYHTLTMLADGRVLAVGGEQTSDQTTVTTGILTAEIWDPATETWTLGPSMSAARNYHSTAVLMPDGRVLVAGGGHENDLTNPGQYSAQIYSPGYLFNGPRPTIGSATGSTTYGGTITVNTPDAASISAVNLVSLAADTHQADMGQHFVPLTFTAGSSTLSVTAPGSATTAPPGDYMMFIVNGSGVPSVASMVHIGAAATAPGAPTGVTAVSGSSQATVNWTAPADGGSSITSYTVTPYIGTTAQTPTTITGNPPANTTTITGLTNGTAYTFAVTARNAVGTGPASAASNSVTPGTTAPQFVQSVTAHGGGTATRTVTMSNAITVGDRLIVEVGVWSGANATASAVTDSAGNTYTELQHFIGSEHTEQSVWSAPITAGGGTKPTITVTATGSTDMGIAALEYTGLSTAAGTGAVQASKTATGTAASTTTVTSGATAAATANGLALGFYTDSGFGVTPNPSTGFTTRATIGGAADMDLLVEDQLIATGATANAGATTLAGTVWLMSTIVFKGS</sequence>
<dbReference type="InterPro" id="IPR006311">
    <property type="entry name" value="TAT_signal"/>
</dbReference>
<proteinExistence type="predicted"/>
<reference evidence="6 7" key="1">
    <citation type="submission" date="2023-08" db="EMBL/GenBank/DDBJ databases">
        <title>Microbacterium sp. nov., isolated from a waste landfill.</title>
        <authorList>
            <person name="Wen W."/>
        </authorList>
    </citation>
    <scope>NUCLEOTIDE SEQUENCE [LARGE SCALE GENOMIC DNA]</scope>
    <source>
        <strain evidence="6 7">ASV81</strain>
    </source>
</reference>
<dbReference type="PRINTS" id="PR00014">
    <property type="entry name" value="FNTYPEIII"/>
</dbReference>
<feature type="region of interest" description="Disordered" evidence="4">
    <location>
        <begin position="79"/>
        <end position="113"/>
    </location>
</feature>
<evidence type="ECO:0000256" key="3">
    <source>
        <dbReference type="ARBA" id="ARBA00023326"/>
    </source>
</evidence>
<dbReference type="SUPFAM" id="SSF81296">
    <property type="entry name" value="E set domains"/>
    <property type="match status" value="1"/>
</dbReference>
<keyword evidence="2" id="KW-0326">Glycosidase</keyword>
<dbReference type="EMBL" id="JAVFCB010000001">
    <property type="protein sequence ID" value="MDQ4212833.1"/>
    <property type="molecule type" value="Genomic_DNA"/>
</dbReference>
<dbReference type="InterPro" id="IPR015202">
    <property type="entry name" value="GO-like_E_set"/>
</dbReference>
<dbReference type="SUPFAM" id="SSF50965">
    <property type="entry name" value="Galactose oxidase, central domain"/>
    <property type="match status" value="1"/>
</dbReference>
<dbReference type="PROSITE" id="PS50853">
    <property type="entry name" value="FN3"/>
    <property type="match status" value="3"/>
</dbReference>
<accession>A0ABU0XCM0</accession>
<dbReference type="InterPro" id="IPR036116">
    <property type="entry name" value="FN3_sf"/>
</dbReference>
<evidence type="ECO:0000256" key="1">
    <source>
        <dbReference type="ARBA" id="ARBA00022729"/>
    </source>
</evidence>
<dbReference type="Gene3D" id="2.60.40.10">
    <property type="entry name" value="Immunoglobulins"/>
    <property type="match status" value="4"/>
</dbReference>
<dbReference type="RefSeq" id="WP_308487758.1">
    <property type="nucleotide sequence ID" value="NZ_JAVFCB010000001.1"/>
</dbReference>
<dbReference type="Proteomes" id="UP001230289">
    <property type="component" value="Unassembled WGS sequence"/>
</dbReference>
<keyword evidence="3" id="KW-0624">Polysaccharide degradation</keyword>
<dbReference type="InterPro" id="IPR014756">
    <property type="entry name" value="Ig_E-set"/>
</dbReference>
<keyword evidence="7" id="KW-1185">Reference proteome</keyword>
<dbReference type="CDD" id="cd02851">
    <property type="entry name" value="E_set_GO_C"/>
    <property type="match status" value="1"/>
</dbReference>
<dbReference type="InterPro" id="IPR003961">
    <property type="entry name" value="FN3_dom"/>
</dbReference>
<evidence type="ECO:0000256" key="2">
    <source>
        <dbReference type="ARBA" id="ARBA00023295"/>
    </source>
</evidence>
<feature type="domain" description="Fibronectin type-III" evidence="5">
    <location>
        <begin position="534"/>
        <end position="633"/>
    </location>
</feature>
<dbReference type="Pfam" id="PF09118">
    <property type="entry name" value="GO-like_E_set"/>
    <property type="match status" value="1"/>
</dbReference>
<dbReference type="Gene3D" id="2.130.10.80">
    <property type="entry name" value="Galactose oxidase/kelch, beta-propeller"/>
    <property type="match status" value="1"/>
</dbReference>
<dbReference type="InterPro" id="IPR006652">
    <property type="entry name" value="Kelch_1"/>
</dbReference>
<keyword evidence="2" id="KW-0378">Hydrolase</keyword>
<keyword evidence="1" id="KW-0732">Signal</keyword>
<feature type="compositionally biased region" description="Polar residues" evidence="4">
    <location>
        <begin position="98"/>
        <end position="113"/>
    </location>
</feature>
<dbReference type="SUPFAM" id="SSF49265">
    <property type="entry name" value="Fibronectin type III"/>
    <property type="match status" value="2"/>
</dbReference>
<dbReference type="CDD" id="cd00063">
    <property type="entry name" value="FN3"/>
    <property type="match status" value="3"/>
</dbReference>
<keyword evidence="3" id="KW-0119">Carbohydrate metabolism</keyword>
<feature type="domain" description="Fibronectin type-III" evidence="5">
    <location>
        <begin position="1085"/>
        <end position="1184"/>
    </location>
</feature>
<gene>
    <name evidence="6" type="ORF">RBR11_02780</name>
</gene>
<evidence type="ECO:0000259" key="5">
    <source>
        <dbReference type="PROSITE" id="PS50853"/>
    </source>
</evidence>
<dbReference type="Pfam" id="PF07250">
    <property type="entry name" value="Glyoxal_oxid_N"/>
    <property type="match status" value="1"/>
</dbReference>
<evidence type="ECO:0000313" key="6">
    <source>
        <dbReference type="EMBL" id="MDQ4212833.1"/>
    </source>
</evidence>
<feature type="domain" description="Fibronectin type-III" evidence="5">
    <location>
        <begin position="218"/>
        <end position="316"/>
    </location>
</feature>
<dbReference type="InterPro" id="IPR009880">
    <property type="entry name" value="Glyoxal_oxidase_N"/>
</dbReference>
<comment type="caution">
    <text evidence="6">The sequence shown here is derived from an EMBL/GenBank/DDBJ whole genome shotgun (WGS) entry which is preliminary data.</text>
</comment>